<keyword evidence="3" id="KW-1185">Reference proteome</keyword>
<feature type="region of interest" description="Disordered" evidence="1">
    <location>
        <begin position="119"/>
        <end position="139"/>
    </location>
</feature>
<sequence>MNKNFIPTSAAIIHSCTFKEFVPSLKETVHDNGTSKASNLESSCTSYQKSAQGQRKDDLDGVLCADEMQATQNYPRHVAVHVLDGSMNTCVQNPSPDMSFQDSVFHANGDVHGPNLFTNPAASATTEHQNTAPRSTHQALPPFHSPFLHLRRNQEDYQSFLHVSTFSSLLVSTLLQNPAAHAAASFAATFWPYANVDSSGESPKCGLGGFPPRQLNSAPSMAAIAAATVAAVTAWWAANGLLPVCASLHLGFTCAPASTAAVPPMDNGQAPTANTEHNDKTDQALSMQDKQLDPEYSEALQDQQSPSKSHASSSSDCEERGDAKVNTGVKATDDETAAEVIEPQDANKMKNIEQVVRSSCGSNTTSSSEVETDVLDKHGKDKEDPKGADTNHPQVECNRRIRSSSNPSDSWKGVSEEGRQAFQALFSREVLPQSFSPPHKGKNKGQQKEKVGEHKQSPVEKDGETSVLDLNSSCSDHLEVKKNALSRNEKNTAEEGLLTIGLGHSKTKATRIGFKPYKRCSVEAEENKVMKTGSQSEEKGPKRVRLEGEAST</sequence>
<feature type="compositionally biased region" description="Basic and acidic residues" evidence="1">
    <location>
        <begin position="374"/>
        <end position="389"/>
    </location>
</feature>
<gene>
    <name evidence="2" type="ORF">F3Y22_tig00110467pilonHSYRG00154</name>
</gene>
<feature type="compositionally biased region" description="Polar residues" evidence="1">
    <location>
        <begin position="119"/>
        <end position="138"/>
    </location>
</feature>
<feature type="region of interest" description="Disordered" evidence="1">
    <location>
        <begin position="526"/>
        <end position="552"/>
    </location>
</feature>
<feature type="compositionally biased region" description="Basic and acidic residues" evidence="1">
    <location>
        <begin position="446"/>
        <end position="464"/>
    </location>
</feature>
<feature type="compositionally biased region" description="Basic and acidic residues" evidence="1">
    <location>
        <begin position="536"/>
        <end position="552"/>
    </location>
</feature>
<dbReference type="Proteomes" id="UP000436088">
    <property type="component" value="Unassembled WGS sequence"/>
</dbReference>
<organism evidence="2 3">
    <name type="scientific">Hibiscus syriacus</name>
    <name type="common">Rose of Sharon</name>
    <dbReference type="NCBI Taxonomy" id="106335"/>
    <lineage>
        <taxon>Eukaryota</taxon>
        <taxon>Viridiplantae</taxon>
        <taxon>Streptophyta</taxon>
        <taxon>Embryophyta</taxon>
        <taxon>Tracheophyta</taxon>
        <taxon>Spermatophyta</taxon>
        <taxon>Magnoliopsida</taxon>
        <taxon>eudicotyledons</taxon>
        <taxon>Gunneridae</taxon>
        <taxon>Pentapetalae</taxon>
        <taxon>rosids</taxon>
        <taxon>malvids</taxon>
        <taxon>Malvales</taxon>
        <taxon>Malvaceae</taxon>
        <taxon>Malvoideae</taxon>
        <taxon>Hibiscus</taxon>
    </lineage>
</organism>
<evidence type="ECO:0000256" key="1">
    <source>
        <dbReference type="SAM" id="MobiDB-lite"/>
    </source>
</evidence>
<feature type="region of interest" description="Disordered" evidence="1">
    <location>
        <begin position="263"/>
        <end position="476"/>
    </location>
</feature>
<evidence type="ECO:0000313" key="2">
    <source>
        <dbReference type="EMBL" id="KAE8703622.1"/>
    </source>
</evidence>
<dbReference type="AlphaFoldDB" id="A0A6A3ALD9"/>
<reference evidence="2" key="1">
    <citation type="submission" date="2019-09" db="EMBL/GenBank/DDBJ databases">
        <title>Draft genome information of white flower Hibiscus syriacus.</title>
        <authorList>
            <person name="Kim Y.-M."/>
        </authorList>
    </citation>
    <scope>NUCLEOTIDE SEQUENCE [LARGE SCALE GENOMIC DNA]</scope>
    <source>
        <strain evidence="2">YM2019G1</strain>
    </source>
</reference>
<feature type="compositionally biased region" description="Low complexity" evidence="1">
    <location>
        <begin position="305"/>
        <end position="315"/>
    </location>
</feature>
<evidence type="ECO:0000313" key="3">
    <source>
        <dbReference type="Proteomes" id="UP000436088"/>
    </source>
</evidence>
<name>A0A6A3ALD9_HIBSY</name>
<accession>A0A6A3ALD9</accession>
<proteinExistence type="predicted"/>
<evidence type="ECO:0008006" key="4">
    <source>
        <dbReference type="Google" id="ProtNLM"/>
    </source>
</evidence>
<protein>
    <recommendedName>
        <fullName evidence="4">Protein LHY</fullName>
    </recommendedName>
</protein>
<comment type="caution">
    <text evidence="2">The sequence shown here is derived from an EMBL/GenBank/DDBJ whole genome shotgun (WGS) entry which is preliminary data.</text>
</comment>
<dbReference type="EMBL" id="VEPZ02000998">
    <property type="protein sequence ID" value="KAE8703622.1"/>
    <property type="molecule type" value="Genomic_DNA"/>
</dbReference>
<feature type="compositionally biased region" description="Low complexity" evidence="1">
    <location>
        <begin position="358"/>
        <end position="368"/>
    </location>
</feature>